<keyword evidence="3" id="KW-1185">Reference proteome</keyword>
<comment type="caution">
    <text evidence="2">The sequence shown here is derived from an EMBL/GenBank/DDBJ whole genome shotgun (WGS) entry which is preliminary data.</text>
</comment>
<dbReference type="InterPro" id="IPR045358">
    <property type="entry name" value="Ty3_capsid"/>
</dbReference>
<dbReference type="AlphaFoldDB" id="A0A6A1W405"/>
<protein>
    <recommendedName>
        <fullName evidence="1">Ty3 transposon capsid-like protein domain-containing protein</fullName>
    </recommendedName>
</protein>
<dbReference type="Proteomes" id="UP000516437">
    <property type="component" value="Chromosome 3"/>
</dbReference>
<dbReference type="EMBL" id="RXIC02000021">
    <property type="protein sequence ID" value="KAB1219951.1"/>
    <property type="molecule type" value="Genomic_DNA"/>
</dbReference>
<dbReference type="Pfam" id="PF19259">
    <property type="entry name" value="Ty3_capsid"/>
    <property type="match status" value="1"/>
</dbReference>
<feature type="domain" description="Ty3 transposon capsid-like protein" evidence="1">
    <location>
        <begin position="10"/>
        <end position="123"/>
    </location>
</feature>
<evidence type="ECO:0000259" key="1">
    <source>
        <dbReference type="Pfam" id="PF19259"/>
    </source>
</evidence>
<organism evidence="2 3">
    <name type="scientific">Morella rubra</name>
    <name type="common">Chinese bayberry</name>
    <dbReference type="NCBI Taxonomy" id="262757"/>
    <lineage>
        <taxon>Eukaryota</taxon>
        <taxon>Viridiplantae</taxon>
        <taxon>Streptophyta</taxon>
        <taxon>Embryophyta</taxon>
        <taxon>Tracheophyta</taxon>
        <taxon>Spermatophyta</taxon>
        <taxon>Magnoliopsida</taxon>
        <taxon>eudicotyledons</taxon>
        <taxon>Gunneridae</taxon>
        <taxon>Pentapetalae</taxon>
        <taxon>rosids</taxon>
        <taxon>fabids</taxon>
        <taxon>Fagales</taxon>
        <taxon>Myricaceae</taxon>
        <taxon>Morella</taxon>
    </lineage>
</organism>
<proteinExistence type="predicted"/>
<reference evidence="2 3" key="1">
    <citation type="journal article" date="2019" name="Plant Biotechnol. J.">
        <title>The red bayberry genome and genetic basis of sex determination.</title>
        <authorList>
            <person name="Jia H.M."/>
            <person name="Jia H.J."/>
            <person name="Cai Q.L."/>
            <person name="Wang Y."/>
            <person name="Zhao H.B."/>
            <person name="Yang W.F."/>
            <person name="Wang G.Y."/>
            <person name="Li Y.H."/>
            <person name="Zhan D.L."/>
            <person name="Shen Y.T."/>
            <person name="Niu Q.F."/>
            <person name="Chang L."/>
            <person name="Qiu J."/>
            <person name="Zhao L."/>
            <person name="Xie H.B."/>
            <person name="Fu W.Y."/>
            <person name="Jin J."/>
            <person name="Li X.W."/>
            <person name="Jiao Y."/>
            <person name="Zhou C.C."/>
            <person name="Tu T."/>
            <person name="Chai C.Y."/>
            <person name="Gao J.L."/>
            <person name="Fan L.J."/>
            <person name="van de Weg E."/>
            <person name="Wang J.Y."/>
            <person name="Gao Z.S."/>
        </authorList>
    </citation>
    <scope>NUCLEOTIDE SEQUENCE [LARGE SCALE GENOMIC DNA]</scope>
    <source>
        <tissue evidence="2">Leaves</tissue>
    </source>
</reference>
<name>A0A6A1W405_9ROSI</name>
<dbReference type="OrthoDB" id="2013610at2759"/>
<sequence length="130" mass="15321">MNHRVLNASLYMEGEALVWFQDFEEFGAFCSWETFTKALLVRFGSSPYDDPMEAMQKLRQKGTVADYKRWFENLSNRLKEVSDRIMLSWFIRGLKDDIRYPIKLLNPSTLQQAFGMAKIQEEYVSSIKCQ</sequence>
<evidence type="ECO:0000313" key="3">
    <source>
        <dbReference type="Proteomes" id="UP000516437"/>
    </source>
</evidence>
<accession>A0A6A1W405</accession>
<evidence type="ECO:0000313" key="2">
    <source>
        <dbReference type="EMBL" id="KAB1219951.1"/>
    </source>
</evidence>
<gene>
    <name evidence="2" type="ORF">CJ030_MR3G022815</name>
</gene>